<keyword evidence="4" id="KW-1185">Reference proteome</keyword>
<dbReference type="PANTHER" id="PTHR28574:SF1">
    <property type="entry name" value="RIKEN CDNA 6820408C15 GENE"/>
    <property type="match status" value="1"/>
</dbReference>
<comment type="caution">
    <text evidence="3">The sequence shown here is derived from an EMBL/GenBank/DDBJ whole genome shotgun (WGS) entry which is preliminary data.</text>
</comment>
<dbReference type="Proteomes" id="UP001642483">
    <property type="component" value="Unassembled WGS sequence"/>
</dbReference>
<dbReference type="PANTHER" id="PTHR28574">
    <property type="entry name" value="RIKEN CDNA 6820408C15"/>
    <property type="match status" value="1"/>
</dbReference>
<feature type="compositionally biased region" description="Polar residues" evidence="2">
    <location>
        <begin position="74"/>
        <end position="86"/>
    </location>
</feature>
<accession>A0ABP0GLZ4</accession>
<evidence type="ECO:0000256" key="1">
    <source>
        <dbReference type="SAM" id="Coils"/>
    </source>
</evidence>
<protein>
    <submittedName>
        <fullName evidence="3">Uncharacterized protein</fullName>
    </submittedName>
</protein>
<evidence type="ECO:0000313" key="3">
    <source>
        <dbReference type="EMBL" id="CAK8692751.1"/>
    </source>
</evidence>
<feature type="coiled-coil region" evidence="1">
    <location>
        <begin position="313"/>
        <end position="347"/>
    </location>
</feature>
<dbReference type="EMBL" id="CAWYQH010000130">
    <property type="protein sequence ID" value="CAK8692751.1"/>
    <property type="molecule type" value="Genomic_DNA"/>
</dbReference>
<evidence type="ECO:0000313" key="4">
    <source>
        <dbReference type="Proteomes" id="UP001642483"/>
    </source>
</evidence>
<reference evidence="3 4" key="1">
    <citation type="submission" date="2024-02" db="EMBL/GenBank/DDBJ databases">
        <authorList>
            <person name="Daric V."/>
            <person name="Darras S."/>
        </authorList>
    </citation>
    <scope>NUCLEOTIDE SEQUENCE [LARGE SCALE GENOMIC DNA]</scope>
</reference>
<keyword evidence="1" id="KW-0175">Coiled coil</keyword>
<feature type="compositionally biased region" description="Polar residues" evidence="2">
    <location>
        <begin position="53"/>
        <end position="65"/>
    </location>
</feature>
<proteinExistence type="predicted"/>
<dbReference type="InterPro" id="IPR029236">
    <property type="entry name" value="DUF4618"/>
</dbReference>
<sequence>MLKPETLSVSWGRAAASRFAKSQEEIKADIIKALEGKLSVEFQDYSQWQRVSLGESTSTQPSTKATLKPKSKPSARSTSRPLTGASGTTTCSSLCFHPWNKKEPPIDHTYEILQSERISVLKAQIAARKNSVKVYRKLKKFLLETNYSLKDEITGVEGKSHQNVTRLLEKYEKYSGATKVLQRKHVDEVEKTKHGYRESKDSVMKEVQSLEKLTLAADEDLQIILQDLQVLRTYKDKEYPVKAMNISKLRNSVHNLSLEQKAEKTELERIIKGERSSMEGARTMKTKEIVTEAAEDAYNLFAPRALPMLAENNSVLAQEIKKNKEAILELENEIASLKQEVSRLKSMTETDFRKYVFPEAFHKTAKCSPDEDVILDIPVQQFLPI</sequence>
<name>A0ABP0GLZ4_CLALP</name>
<evidence type="ECO:0000256" key="2">
    <source>
        <dbReference type="SAM" id="MobiDB-lite"/>
    </source>
</evidence>
<organism evidence="3 4">
    <name type="scientific">Clavelina lepadiformis</name>
    <name type="common">Light-bulb sea squirt</name>
    <name type="synonym">Ascidia lepadiformis</name>
    <dbReference type="NCBI Taxonomy" id="159417"/>
    <lineage>
        <taxon>Eukaryota</taxon>
        <taxon>Metazoa</taxon>
        <taxon>Chordata</taxon>
        <taxon>Tunicata</taxon>
        <taxon>Ascidiacea</taxon>
        <taxon>Aplousobranchia</taxon>
        <taxon>Clavelinidae</taxon>
        <taxon>Clavelina</taxon>
    </lineage>
</organism>
<dbReference type="Pfam" id="PF15397">
    <property type="entry name" value="DUF4618"/>
    <property type="match status" value="1"/>
</dbReference>
<feature type="region of interest" description="Disordered" evidence="2">
    <location>
        <begin position="53"/>
        <end position="86"/>
    </location>
</feature>
<gene>
    <name evidence="3" type="ORF">CVLEPA_LOCUS25995</name>
</gene>